<reference evidence="1" key="2">
    <citation type="journal article" date="2015" name="Fish Shellfish Immunol.">
        <title>Early steps in the European eel (Anguilla anguilla)-Vibrio vulnificus interaction in the gills: Role of the RtxA13 toxin.</title>
        <authorList>
            <person name="Callol A."/>
            <person name="Pajuelo D."/>
            <person name="Ebbesson L."/>
            <person name="Teles M."/>
            <person name="MacKenzie S."/>
            <person name="Amaro C."/>
        </authorList>
    </citation>
    <scope>NUCLEOTIDE SEQUENCE</scope>
</reference>
<protein>
    <submittedName>
        <fullName evidence="1">Uncharacterized protein</fullName>
    </submittedName>
</protein>
<accession>A0A0E9WWP1</accession>
<organism evidence="1">
    <name type="scientific">Anguilla anguilla</name>
    <name type="common">European freshwater eel</name>
    <name type="synonym">Muraena anguilla</name>
    <dbReference type="NCBI Taxonomy" id="7936"/>
    <lineage>
        <taxon>Eukaryota</taxon>
        <taxon>Metazoa</taxon>
        <taxon>Chordata</taxon>
        <taxon>Craniata</taxon>
        <taxon>Vertebrata</taxon>
        <taxon>Euteleostomi</taxon>
        <taxon>Actinopterygii</taxon>
        <taxon>Neopterygii</taxon>
        <taxon>Teleostei</taxon>
        <taxon>Anguilliformes</taxon>
        <taxon>Anguillidae</taxon>
        <taxon>Anguilla</taxon>
    </lineage>
</organism>
<dbReference type="EMBL" id="GBXM01013803">
    <property type="protein sequence ID" value="JAH94774.1"/>
    <property type="molecule type" value="Transcribed_RNA"/>
</dbReference>
<name>A0A0E9WWP1_ANGAN</name>
<sequence>MKSHCNLSFSGTLHFSPKMHNGHKINLMFKKLFFNFFCLSSV</sequence>
<dbReference type="AlphaFoldDB" id="A0A0E9WWP1"/>
<evidence type="ECO:0000313" key="1">
    <source>
        <dbReference type="EMBL" id="JAH94774.1"/>
    </source>
</evidence>
<proteinExistence type="predicted"/>
<reference evidence="1" key="1">
    <citation type="submission" date="2014-11" db="EMBL/GenBank/DDBJ databases">
        <authorList>
            <person name="Amaro Gonzalez C."/>
        </authorList>
    </citation>
    <scope>NUCLEOTIDE SEQUENCE</scope>
</reference>